<keyword evidence="4" id="KW-1185">Reference proteome</keyword>
<dbReference type="PANTHER" id="PTHR40459:SF1">
    <property type="entry name" value="CONSERVED HYPOTHETICAL ALANINE AND LEUCINE RICH PROTEIN"/>
    <property type="match status" value="1"/>
</dbReference>
<dbReference type="InterPro" id="IPR008927">
    <property type="entry name" value="6-PGluconate_DH-like_C_sf"/>
</dbReference>
<comment type="caution">
    <text evidence="3">The sequence shown here is derived from an EMBL/GenBank/DDBJ whole genome shotgun (WGS) entry which is preliminary data.</text>
</comment>
<protein>
    <submittedName>
        <fullName evidence="3">Short-subunit dehydrogenase-like oxidoreductase (DUF2520 family)</fullName>
    </submittedName>
</protein>
<reference evidence="3 4" key="1">
    <citation type="submission" date="2021-03" db="EMBL/GenBank/DDBJ databases">
        <title>Genomic Encyclopedia of Type Strains, Phase IV (KMG-IV): sequencing the most valuable type-strain genomes for metagenomic binning, comparative biology and taxonomic classification.</title>
        <authorList>
            <person name="Goeker M."/>
        </authorList>
    </citation>
    <scope>NUCLEOTIDE SEQUENCE [LARGE SCALE GENOMIC DNA]</scope>
    <source>
        <strain evidence="3 4">DSM 28783</strain>
    </source>
</reference>
<dbReference type="EMBL" id="JAGGLM010000012">
    <property type="protein sequence ID" value="MBP2033270.1"/>
    <property type="molecule type" value="Genomic_DNA"/>
</dbReference>
<name>A0ABS4KT94_9CLOT</name>
<feature type="domain" description="DUF2520" evidence="2">
    <location>
        <begin position="162"/>
        <end position="286"/>
    </location>
</feature>
<feature type="domain" description="Putative oxidoreductase/dehydrogenase Rossmann-like" evidence="1">
    <location>
        <begin position="30"/>
        <end position="145"/>
    </location>
</feature>
<dbReference type="InterPro" id="IPR018931">
    <property type="entry name" value="DUF2520"/>
</dbReference>
<dbReference type="SUPFAM" id="SSF51735">
    <property type="entry name" value="NAD(P)-binding Rossmann-fold domains"/>
    <property type="match status" value="1"/>
</dbReference>
<dbReference type="InterPro" id="IPR037108">
    <property type="entry name" value="TM1727-like_C_sf"/>
</dbReference>
<proteinExistence type="predicted"/>
<evidence type="ECO:0000259" key="2">
    <source>
        <dbReference type="Pfam" id="PF10728"/>
    </source>
</evidence>
<evidence type="ECO:0000259" key="1">
    <source>
        <dbReference type="Pfam" id="PF10727"/>
    </source>
</evidence>
<dbReference type="SUPFAM" id="SSF48179">
    <property type="entry name" value="6-phosphogluconate dehydrogenase C-terminal domain-like"/>
    <property type="match status" value="1"/>
</dbReference>
<dbReference type="PANTHER" id="PTHR40459">
    <property type="entry name" value="CONSERVED HYPOTHETICAL ALANINE AND LEUCINE RICH PROTEIN"/>
    <property type="match status" value="1"/>
</dbReference>
<dbReference type="InterPro" id="IPR019665">
    <property type="entry name" value="OxRdtase/DH_put_Rossmann_dom"/>
</dbReference>
<dbReference type="Pfam" id="PF10728">
    <property type="entry name" value="DUF2520"/>
    <property type="match status" value="1"/>
</dbReference>
<dbReference type="Proteomes" id="UP001519307">
    <property type="component" value="Unassembled WGS sequence"/>
</dbReference>
<gene>
    <name evidence="3" type="ORF">J2Z42_001973</name>
</gene>
<dbReference type="Gene3D" id="1.10.1040.20">
    <property type="entry name" value="ProC-like, C-terminal domain"/>
    <property type="match status" value="1"/>
</dbReference>
<evidence type="ECO:0000313" key="3">
    <source>
        <dbReference type="EMBL" id="MBP2033270.1"/>
    </source>
</evidence>
<organism evidence="3 4">
    <name type="scientific">Clostridium algifaecis</name>
    <dbReference type="NCBI Taxonomy" id="1472040"/>
    <lineage>
        <taxon>Bacteria</taxon>
        <taxon>Bacillati</taxon>
        <taxon>Bacillota</taxon>
        <taxon>Clostridia</taxon>
        <taxon>Eubacteriales</taxon>
        <taxon>Clostridiaceae</taxon>
        <taxon>Clostridium</taxon>
    </lineage>
</organism>
<evidence type="ECO:0000313" key="4">
    <source>
        <dbReference type="Proteomes" id="UP001519307"/>
    </source>
</evidence>
<accession>A0ABS4KT94</accession>
<dbReference type="Gene3D" id="3.40.50.720">
    <property type="entry name" value="NAD(P)-binding Rossmann-like Domain"/>
    <property type="match status" value="1"/>
</dbReference>
<sequence length="318" mass="36009">MNGTSCTGVKHQLDYNFFNCITKRDGDAMEFNIGFIGAGRVGVSLGKYFSINGLKLKGYYSKSVKSAKEAADFTKSNFYTELKTLIKDCNIIFITTPDDIVERIWNEIKKYNLKNKIICHSSGSLSSSIFSNINTLGAFGYSIHPMCAFSDKFNTYKILNKIYFSIEGDIKYLSILESIFTSMGNKVITIDKAKKPIYHLANVTVSNLVLSLLNIGCSYLKECDIDYETAKNALMPLIENNINNIKNSGFIDSITGPVERGDLETIRKHLNVIPFEDIELYKRLSLNLVDLSEKKHIGENYQVIKNELKKRKDEKNEK</sequence>
<dbReference type="Pfam" id="PF10727">
    <property type="entry name" value="Rossmann-like"/>
    <property type="match status" value="1"/>
</dbReference>
<dbReference type="InterPro" id="IPR036291">
    <property type="entry name" value="NAD(P)-bd_dom_sf"/>
</dbReference>